<evidence type="ECO:0000313" key="3">
    <source>
        <dbReference type="Proteomes" id="UP000199481"/>
    </source>
</evidence>
<proteinExistence type="predicted"/>
<sequence>MEKKVFKFITVDQLEKEQEFLHEMDLKGWHFKCYKNLRYHFEQNPPANYVYWIDYKETLADLDEYLAIFEDAGWEVVYSYPIFQGSWIYFRKLSTDDSRDLEIFTDRDSMVDLLKKVRMHWTWFGTAMSLLLLFFTILNLFISKSLVSGVPTALCFLFIAILYVKLFINLTKKSSN</sequence>
<evidence type="ECO:0000256" key="1">
    <source>
        <dbReference type="SAM" id="Phobius"/>
    </source>
</evidence>
<dbReference type="EMBL" id="FNJW01000008">
    <property type="protein sequence ID" value="SDQ27706.1"/>
    <property type="molecule type" value="Genomic_DNA"/>
</dbReference>
<evidence type="ECO:0000313" key="2">
    <source>
        <dbReference type="EMBL" id="SDQ27706.1"/>
    </source>
</evidence>
<accession>A0A1H0ZKV2</accession>
<keyword evidence="1" id="KW-0472">Membrane</keyword>
<dbReference type="Proteomes" id="UP000199481">
    <property type="component" value="Unassembled WGS sequence"/>
</dbReference>
<dbReference type="AlphaFoldDB" id="A0A1H0ZKV2"/>
<reference evidence="3" key="1">
    <citation type="submission" date="2016-10" db="EMBL/GenBank/DDBJ databases">
        <authorList>
            <person name="Varghese N."/>
            <person name="Submissions S."/>
        </authorList>
    </citation>
    <scope>NUCLEOTIDE SEQUENCE [LARGE SCALE GENOMIC DNA]</scope>
    <source>
        <strain evidence="3">MPL-11</strain>
    </source>
</reference>
<dbReference type="Pfam" id="PF11193">
    <property type="entry name" value="DUF2812"/>
    <property type="match status" value="1"/>
</dbReference>
<feature type="transmembrane region" description="Helical" evidence="1">
    <location>
        <begin position="121"/>
        <end position="142"/>
    </location>
</feature>
<gene>
    <name evidence="2" type="ORF">SAMN04487752_1563</name>
</gene>
<keyword evidence="3" id="KW-1185">Reference proteome</keyword>
<keyword evidence="1" id="KW-1133">Transmembrane helix</keyword>
<name>A0A1H0ZKV2_9LACT</name>
<organism evidence="2 3">
    <name type="scientific">Carnobacterium viridans</name>
    <dbReference type="NCBI Taxonomy" id="174587"/>
    <lineage>
        <taxon>Bacteria</taxon>
        <taxon>Bacillati</taxon>
        <taxon>Bacillota</taxon>
        <taxon>Bacilli</taxon>
        <taxon>Lactobacillales</taxon>
        <taxon>Carnobacteriaceae</taxon>
        <taxon>Carnobacterium</taxon>
    </lineage>
</organism>
<dbReference type="InterPro" id="IPR021359">
    <property type="entry name" value="DUF2812"/>
</dbReference>
<dbReference type="RefSeq" id="WP_089976875.1">
    <property type="nucleotide sequence ID" value="NZ_CP084916.1"/>
</dbReference>
<keyword evidence="1" id="KW-0812">Transmembrane</keyword>
<evidence type="ECO:0008006" key="4">
    <source>
        <dbReference type="Google" id="ProtNLM"/>
    </source>
</evidence>
<dbReference type="OrthoDB" id="8757095at2"/>
<feature type="transmembrane region" description="Helical" evidence="1">
    <location>
        <begin position="148"/>
        <end position="168"/>
    </location>
</feature>
<protein>
    <recommendedName>
        <fullName evidence="4">DUF2812 domain-containing protein</fullName>
    </recommendedName>
</protein>